<name>A0A3M6Q3R2_9BURK</name>
<dbReference type="Proteomes" id="UP000267521">
    <property type="component" value="Unassembled WGS sequence"/>
</dbReference>
<dbReference type="Pfam" id="PF02817">
    <property type="entry name" value="E3_binding"/>
    <property type="match status" value="1"/>
</dbReference>
<feature type="domain" description="Peripheral subunit-binding (PSBD)" evidence="10">
    <location>
        <begin position="155"/>
        <end position="192"/>
    </location>
</feature>
<evidence type="ECO:0000313" key="11">
    <source>
        <dbReference type="EMBL" id="RMW97857.1"/>
    </source>
</evidence>
<gene>
    <name evidence="12" type="ORF">EBQ25_05825</name>
    <name evidence="11" type="ORF">EBQ26_07475</name>
</gene>
<dbReference type="SUPFAM" id="SSF47005">
    <property type="entry name" value="Peripheral subunit-binding domain of 2-oxo acid dehydrogenase complex"/>
    <property type="match status" value="1"/>
</dbReference>
<dbReference type="InterPro" id="IPR023213">
    <property type="entry name" value="CAT-like_dom_sf"/>
</dbReference>
<dbReference type="EMBL" id="RDQL01000006">
    <property type="protein sequence ID" value="RMW99972.1"/>
    <property type="molecule type" value="Genomic_DNA"/>
</dbReference>
<evidence type="ECO:0000313" key="12">
    <source>
        <dbReference type="EMBL" id="RMW99972.1"/>
    </source>
</evidence>
<comment type="caution">
    <text evidence="11">The sequence shown here is derived from an EMBL/GenBank/DDBJ whole genome shotgun (WGS) entry which is preliminary data.</text>
</comment>
<dbReference type="Gene3D" id="2.40.50.100">
    <property type="match status" value="1"/>
</dbReference>
<protein>
    <recommendedName>
        <fullName evidence="7">Dihydrolipoamide acetyltransferase component of pyruvate dehydrogenase complex</fullName>
        <ecNumber evidence="7">2.3.1.-</ecNumber>
    </recommendedName>
</protein>
<dbReference type="PROSITE" id="PS51826">
    <property type="entry name" value="PSBD"/>
    <property type="match status" value="1"/>
</dbReference>
<dbReference type="CDD" id="cd06849">
    <property type="entry name" value="lipoyl_domain"/>
    <property type="match status" value="1"/>
</dbReference>
<dbReference type="InterPro" id="IPR004167">
    <property type="entry name" value="PSBD"/>
</dbReference>
<keyword evidence="6 7" id="KW-0012">Acyltransferase</keyword>
<evidence type="ECO:0000256" key="5">
    <source>
        <dbReference type="ARBA" id="ARBA00022823"/>
    </source>
</evidence>
<dbReference type="SUPFAM" id="SSF51230">
    <property type="entry name" value="Single hybrid motif"/>
    <property type="match status" value="1"/>
</dbReference>
<dbReference type="GO" id="GO:0016407">
    <property type="term" value="F:acetyltransferase activity"/>
    <property type="evidence" value="ECO:0007669"/>
    <property type="project" value="TreeGrafter"/>
</dbReference>
<evidence type="ECO:0000256" key="6">
    <source>
        <dbReference type="ARBA" id="ARBA00023315"/>
    </source>
</evidence>
<accession>A0A3M6Q3R2</accession>
<accession>A0A3M6QA02</accession>
<dbReference type="PROSITE" id="PS00189">
    <property type="entry name" value="LIPOYL"/>
    <property type="match status" value="1"/>
</dbReference>
<dbReference type="Gene3D" id="3.30.559.10">
    <property type="entry name" value="Chloramphenicol acetyltransferase-like domain"/>
    <property type="match status" value="1"/>
</dbReference>
<organism evidence="11 14">
    <name type="scientific">Allofranklinella schreckenbergeri</name>
    <dbReference type="NCBI Taxonomy" id="1076744"/>
    <lineage>
        <taxon>Bacteria</taxon>
        <taxon>Pseudomonadati</taxon>
        <taxon>Pseudomonadota</taxon>
        <taxon>Betaproteobacteria</taxon>
        <taxon>Burkholderiales</taxon>
        <taxon>Comamonadaceae</taxon>
        <taxon>Allofranklinella</taxon>
    </lineage>
</organism>
<comment type="subunit">
    <text evidence="3">Forms a 24-polypeptide structural core with octahedral symmetry.</text>
</comment>
<evidence type="ECO:0000313" key="14">
    <source>
        <dbReference type="Proteomes" id="UP000267521"/>
    </source>
</evidence>
<reference evidence="13 14" key="1">
    <citation type="submission" date="2018-10" db="EMBL/GenBank/DDBJ databases">
        <title>Comamonadaceae CDC group NO-1 genome sequencing and assembly.</title>
        <authorList>
            <person name="Bernier A.-M."/>
            <person name="Bernard K."/>
        </authorList>
    </citation>
    <scope>NUCLEOTIDE SEQUENCE [LARGE SCALE GENOMIC DNA]</scope>
    <source>
        <strain evidence="12 13">NML161473</strain>
        <strain evidence="11 14">NML970147</strain>
    </source>
</reference>
<dbReference type="InterPro" id="IPR050743">
    <property type="entry name" value="2-oxoacid_DH_E2_comp"/>
</dbReference>
<dbReference type="EC" id="2.3.1.-" evidence="7"/>
<dbReference type="Pfam" id="PF00364">
    <property type="entry name" value="Biotin_lipoyl"/>
    <property type="match status" value="1"/>
</dbReference>
<dbReference type="PROSITE" id="PS50968">
    <property type="entry name" value="BIOTINYL_LIPOYL"/>
    <property type="match status" value="1"/>
</dbReference>
<dbReference type="PANTHER" id="PTHR43178">
    <property type="entry name" value="DIHYDROLIPOAMIDE ACETYLTRANSFERASE COMPONENT OF PYRUVATE DEHYDROGENASE COMPLEX"/>
    <property type="match status" value="1"/>
</dbReference>
<dbReference type="RefSeq" id="WP_122238394.1">
    <property type="nucleotide sequence ID" value="NZ_RDQL01000006.1"/>
</dbReference>
<evidence type="ECO:0000313" key="13">
    <source>
        <dbReference type="Proteomes" id="UP000267035"/>
    </source>
</evidence>
<dbReference type="FunFam" id="3.30.559.10:FF:000007">
    <property type="entry name" value="Dihydrolipoamide acetyltransferase component of pyruvate dehydrogenase complex"/>
    <property type="match status" value="1"/>
</dbReference>
<dbReference type="EMBL" id="RDQM01000008">
    <property type="protein sequence ID" value="RMW97857.1"/>
    <property type="molecule type" value="Genomic_DNA"/>
</dbReference>
<dbReference type="PANTHER" id="PTHR43178:SF5">
    <property type="entry name" value="LIPOAMIDE ACYLTRANSFERASE COMPONENT OF BRANCHED-CHAIN ALPHA-KETO ACID DEHYDROGENASE COMPLEX, MITOCHONDRIAL"/>
    <property type="match status" value="1"/>
</dbReference>
<evidence type="ECO:0000256" key="2">
    <source>
        <dbReference type="ARBA" id="ARBA00007317"/>
    </source>
</evidence>
<dbReference type="InterPro" id="IPR011053">
    <property type="entry name" value="Single_hybrid_motif"/>
</dbReference>
<dbReference type="Proteomes" id="UP000267035">
    <property type="component" value="Unassembled WGS sequence"/>
</dbReference>
<evidence type="ECO:0000256" key="7">
    <source>
        <dbReference type="RuleBase" id="RU003423"/>
    </source>
</evidence>
<feature type="region of interest" description="Disordered" evidence="8">
    <location>
        <begin position="131"/>
        <end position="154"/>
    </location>
</feature>
<keyword evidence="13" id="KW-1185">Reference proteome</keyword>
<evidence type="ECO:0000256" key="3">
    <source>
        <dbReference type="ARBA" id="ARBA00011484"/>
    </source>
</evidence>
<evidence type="ECO:0000256" key="4">
    <source>
        <dbReference type="ARBA" id="ARBA00022679"/>
    </source>
</evidence>
<dbReference type="InterPro" id="IPR000089">
    <property type="entry name" value="Biotin_lipoyl"/>
</dbReference>
<dbReference type="Gene3D" id="4.10.320.10">
    <property type="entry name" value="E3-binding domain"/>
    <property type="match status" value="1"/>
</dbReference>
<evidence type="ECO:0000259" key="10">
    <source>
        <dbReference type="PROSITE" id="PS51826"/>
    </source>
</evidence>
<feature type="compositionally biased region" description="Low complexity" evidence="8">
    <location>
        <begin position="131"/>
        <end position="143"/>
    </location>
</feature>
<evidence type="ECO:0000256" key="8">
    <source>
        <dbReference type="SAM" id="MobiDB-lite"/>
    </source>
</evidence>
<dbReference type="InterPro" id="IPR001078">
    <property type="entry name" value="2-oxoacid_DH_actylTfrase"/>
</dbReference>
<sequence length="445" mass="46565">MGIHVIKMPDIGEGIAEVELVGWHVQVGDMVREDQPLADVMTDKAAVEIPSPVAGKVLALQGQLGEMMAVGSELIRIEVEGEGNVSADTPAPSQAAAPAPAQAAAAAAPAAASAAPAQAAAQPAAKAPAPAAASAPAARSAAPSGPTRPYGEAPLASPAVRRRAWDLGIALQFVQGSGPHGRILHEDLDAYMQTQQHGGAASGGASVTPYVPRTGVQQVPVIGLRRKIAEKMQESKRRIPHFTYVEEVDVTELEALRGKLNAQYGKERGKLTMIPFIARAMVVALRDFPQINARFDDDAGIVTRYDGVHLGIAAQTDGGLVVPVLRHAESRDLWGNAAEVARLAEAARAGKATRDELSGSTITLTSLGALGGIVSTPVINHPEVGIVGVNRLVEKPVVLNGQIVIRKTMNLSSSFDHRVVDGMDAARFIQAIRALLETPAQLFIE</sequence>
<feature type="domain" description="Lipoyl-binding" evidence="9">
    <location>
        <begin position="3"/>
        <end position="78"/>
    </location>
</feature>
<evidence type="ECO:0000259" key="9">
    <source>
        <dbReference type="PROSITE" id="PS50968"/>
    </source>
</evidence>
<dbReference type="InterPro" id="IPR003016">
    <property type="entry name" value="2-oxoA_DH_lipoyl-BS"/>
</dbReference>
<dbReference type="Pfam" id="PF00198">
    <property type="entry name" value="2-oxoacid_dh"/>
    <property type="match status" value="1"/>
</dbReference>
<comment type="cofactor">
    <cofactor evidence="1 7">
        <name>(R)-lipoate</name>
        <dbReference type="ChEBI" id="CHEBI:83088"/>
    </cofactor>
</comment>
<dbReference type="GO" id="GO:0005737">
    <property type="term" value="C:cytoplasm"/>
    <property type="evidence" value="ECO:0007669"/>
    <property type="project" value="TreeGrafter"/>
</dbReference>
<dbReference type="GO" id="GO:0031405">
    <property type="term" value="F:lipoic acid binding"/>
    <property type="evidence" value="ECO:0007669"/>
    <property type="project" value="TreeGrafter"/>
</dbReference>
<evidence type="ECO:0000256" key="1">
    <source>
        <dbReference type="ARBA" id="ARBA00001938"/>
    </source>
</evidence>
<comment type="similarity">
    <text evidence="2 7">Belongs to the 2-oxoacid dehydrogenase family.</text>
</comment>
<keyword evidence="4 7" id="KW-0808">Transferase</keyword>
<dbReference type="AlphaFoldDB" id="A0A3M6Q3R2"/>
<keyword evidence="5 7" id="KW-0450">Lipoyl</keyword>
<proteinExistence type="inferred from homology"/>
<dbReference type="SUPFAM" id="SSF52777">
    <property type="entry name" value="CoA-dependent acyltransferases"/>
    <property type="match status" value="1"/>
</dbReference>
<dbReference type="InterPro" id="IPR036625">
    <property type="entry name" value="E3-bd_dom_sf"/>
</dbReference>